<dbReference type="PROSITE" id="PS00726">
    <property type="entry name" value="AP_NUCLEASE_F1_1"/>
    <property type="match status" value="1"/>
</dbReference>
<dbReference type="InterPro" id="IPR036691">
    <property type="entry name" value="Endo/exonu/phosph_ase_sf"/>
</dbReference>
<comment type="caution">
    <text evidence="2">The sequence shown here is derived from an EMBL/GenBank/DDBJ whole genome shotgun (WGS) entry which is preliminary data.</text>
</comment>
<gene>
    <name evidence="2" type="ORF">CFP71_42120</name>
</gene>
<accession>A0A229R846</accession>
<dbReference type="Gene3D" id="3.60.10.10">
    <property type="entry name" value="Endonuclease/exonuclease/phosphatase"/>
    <property type="match status" value="1"/>
</dbReference>
<reference evidence="2 3" key="1">
    <citation type="submission" date="2017-07" db="EMBL/GenBank/DDBJ databases">
        <title>Amycolatopsis thailandensis Genome sequencing and assembly.</title>
        <authorList>
            <person name="Kaur N."/>
            <person name="Mayilraj S."/>
        </authorList>
    </citation>
    <scope>NUCLEOTIDE SEQUENCE [LARGE SCALE GENOMIC DNA]</scope>
    <source>
        <strain evidence="2 3">JCM 16380</strain>
    </source>
</reference>
<organism evidence="2 3">
    <name type="scientific">Amycolatopsis thailandensis</name>
    <dbReference type="NCBI Taxonomy" id="589330"/>
    <lineage>
        <taxon>Bacteria</taxon>
        <taxon>Bacillati</taxon>
        <taxon>Actinomycetota</taxon>
        <taxon>Actinomycetes</taxon>
        <taxon>Pseudonocardiales</taxon>
        <taxon>Pseudonocardiaceae</taxon>
        <taxon>Amycolatopsis</taxon>
    </lineage>
</organism>
<dbReference type="Pfam" id="PF03372">
    <property type="entry name" value="Exo_endo_phos"/>
    <property type="match status" value="1"/>
</dbReference>
<evidence type="ECO:0000259" key="1">
    <source>
        <dbReference type="Pfam" id="PF03372"/>
    </source>
</evidence>
<keyword evidence="3" id="KW-1185">Reference proteome</keyword>
<name>A0A229R846_9PSEU</name>
<dbReference type="PANTHER" id="PTHR43250:SF2">
    <property type="entry name" value="EXODEOXYRIBONUCLEASE III"/>
    <property type="match status" value="1"/>
</dbReference>
<dbReference type="SUPFAM" id="SSF56219">
    <property type="entry name" value="DNase I-like"/>
    <property type="match status" value="1"/>
</dbReference>
<evidence type="ECO:0000313" key="2">
    <source>
        <dbReference type="EMBL" id="OXM42765.1"/>
    </source>
</evidence>
<dbReference type="InterPro" id="IPR037493">
    <property type="entry name" value="ExoIII-like"/>
</dbReference>
<dbReference type="InterPro" id="IPR005135">
    <property type="entry name" value="Endo/exonuclease/phosphatase"/>
</dbReference>
<dbReference type="GO" id="GO:0008311">
    <property type="term" value="F:double-stranded DNA 3'-5' DNA exonuclease activity"/>
    <property type="evidence" value="ECO:0007669"/>
    <property type="project" value="InterPro"/>
</dbReference>
<protein>
    <submittedName>
        <fullName evidence="2">Exodeoxyribonuclease III</fullName>
    </submittedName>
</protein>
<dbReference type="PANTHER" id="PTHR43250">
    <property type="entry name" value="EXODEOXYRIBONUCLEASE III"/>
    <property type="match status" value="1"/>
</dbReference>
<proteinExistence type="predicted"/>
<dbReference type="Proteomes" id="UP000215223">
    <property type="component" value="Unassembled WGS sequence"/>
</dbReference>
<dbReference type="GO" id="GO:0004519">
    <property type="term" value="F:endonuclease activity"/>
    <property type="evidence" value="ECO:0007669"/>
    <property type="project" value="InterPro"/>
</dbReference>
<dbReference type="GO" id="GO:0006281">
    <property type="term" value="P:DNA repair"/>
    <property type="evidence" value="ECO:0007669"/>
    <property type="project" value="InterPro"/>
</dbReference>
<dbReference type="AlphaFoldDB" id="A0A229R846"/>
<dbReference type="RefSeq" id="WP_208636158.1">
    <property type="nucleotide sequence ID" value="NZ_NMQT01000260.1"/>
</dbReference>
<dbReference type="EMBL" id="NMQT01000260">
    <property type="protein sequence ID" value="OXM42765.1"/>
    <property type="molecule type" value="Genomic_DNA"/>
</dbReference>
<dbReference type="InterPro" id="IPR020847">
    <property type="entry name" value="AP_endonuclease_F1_BS"/>
</dbReference>
<evidence type="ECO:0000313" key="3">
    <source>
        <dbReference type="Proteomes" id="UP000215223"/>
    </source>
</evidence>
<sequence>MRIATWNVNSIGPRLPRVLDWLGSAQPDVLCLQELKSGTDAFPYDAVREAGYETAAYGIGRWNGVAILSRVGLEDVTRGLTGEPTFEDKTDARAIGAT</sequence>
<feature type="non-terminal residue" evidence="2">
    <location>
        <position position="98"/>
    </location>
</feature>
<dbReference type="GO" id="GO:0003677">
    <property type="term" value="F:DNA binding"/>
    <property type="evidence" value="ECO:0007669"/>
    <property type="project" value="InterPro"/>
</dbReference>
<feature type="domain" description="Endonuclease/exonuclease/phosphatase" evidence="1">
    <location>
        <begin position="4"/>
        <end position="94"/>
    </location>
</feature>